<dbReference type="PANTHER" id="PTHR13887:SF14">
    <property type="entry name" value="DISULFIDE BOND FORMATION PROTEIN D"/>
    <property type="match status" value="1"/>
</dbReference>
<evidence type="ECO:0000256" key="3">
    <source>
        <dbReference type="ARBA" id="ARBA00023157"/>
    </source>
</evidence>
<dbReference type="CDD" id="cd03023">
    <property type="entry name" value="DsbA_Com1_like"/>
    <property type="match status" value="1"/>
</dbReference>
<accession>A0A1I5KR39</accession>
<keyword evidence="2" id="KW-0560">Oxidoreductase</keyword>
<sequence length="226" mass="24003">MARHFVTALIALVFGFAGAALFSFSGLGNSQTREYLVANPDILPAMANAYQEQQSRDSLASISSEVTTPFPGAVLGNPEGSRTLVKFTDYACGYCRISTEDIDRLVADDPELRVVIRELPLFQGSDVPARMALAAAKQGKFDAFYHAMFAMGSTAPENVMAAAREAGLDLEAAQEYGASEEVTAELARNQALAQQLGFSGTPSWVTGDKAFEGAVGYDQLAKAIGS</sequence>
<dbReference type="Gene3D" id="3.40.30.10">
    <property type="entry name" value="Glutaredoxin"/>
    <property type="match status" value="1"/>
</dbReference>
<dbReference type="STRING" id="604088.SAMN04488060_0475"/>
<keyword evidence="3" id="KW-1015">Disulfide bond</keyword>
<dbReference type="OrthoDB" id="9780147at2"/>
<evidence type="ECO:0000313" key="7">
    <source>
        <dbReference type="Proteomes" id="UP000199331"/>
    </source>
</evidence>
<protein>
    <submittedName>
        <fullName evidence="6">Protein-disulfide isomerase</fullName>
    </submittedName>
</protein>
<feature type="domain" description="DSBA-like thioredoxin" evidence="5">
    <location>
        <begin position="128"/>
        <end position="224"/>
    </location>
</feature>
<evidence type="ECO:0000256" key="4">
    <source>
        <dbReference type="ARBA" id="ARBA00023284"/>
    </source>
</evidence>
<evidence type="ECO:0000256" key="2">
    <source>
        <dbReference type="ARBA" id="ARBA00023002"/>
    </source>
</evidence>
<dbReference type="AlphaFoldDB" id="A0A1I5KR39"/>
<evidence type="ECO:0000256" key="1">
    <source>
        <dbReference type="ARBA" id="ARBA00022729"/>
    </source>
</evidence>
<dbReference type="RefSeq" id="WP_090476947.1">
    <property type="nucleotide sequence ID" value="NZ_FOWZ01000001.1"/>
</dbReference>
<gene>
    <name evidence="6" type="ORF">SAMN04488060_0475</name>
</gene>
<dbReference type="InterPro" id="IPR036249">
    <property type="entry name" value="Thioredoxin-like_sf"/>
</dbReference>
<dbReference type="GO" id="GO:0016491">
    <property type="term" value="F:oxidoreductase activity"/>
    <property type="evidence" value="ECO:0007669"/>
    <property type="project" value="UniProtKB-KW"/>
</dbReference>
<evidence type="ECO:0000313" key="6">
    <source>
        <dbReference type="EMBL" id="SFO87620.1"/>
    </source>
</evidence>
<evidence type="ECO:0000259" key="5">
    <source>
        <dbReference type="Pfam" id="PF01323"/>
    </source>
</evidence>
<dbReference type="Pfam" id="PF01323">
    <property type="entry name" value="DSBA"/>
    <property type="match status" value="2"/>
</dbReference>
<keyword evidence="6" id="KW-0413">Isomerase</keyword>
<keyword evidence="1" id="KW-0732">Signal</keyword>
<dbReference type="SUPFAM" id="SSF52833">
    <property type="entry name" value="Thioredoxin-like"/>
    <property type="match status" value="1"/>
</dbReference>
<dbReference type="InterPro" id="IPR001853">
    <property type="entry name" value="DSBA-like_thioredoxin_dom"/>
</dbReference>
<organism evidence="6 7">
    <name type="scientific">Qipengyuania nanhaisediminis</name>
    <dbReference type="NCBI Taxonomy" id="604088"/>
    <lineage>
        <taxon>Bacteria</taxon>
        <taxon>Pseudomonadati</taxon>
        <taxon>Pseudomonadota</taxon>
        <taxon>Alphaproteobacteria</taxon>
        <taxon>Sphingomonadales</taxon>
        <taxon>Erythrobacteraceae</taxon>
        <taxon>Qipengyuania</taxon>
    </lineage>
</organism>
<reference evidence="7" key="1">
    <citation type="submission" date="2016-10" db="EMBL/GenBank/DDBJ databases">
        <authorList>
            <person name="Varghese N."/>
            <person name="Submissions S."/>
        </authorList>
    </citation>
    <scope>NUCLEOTIDE SEQUENCE [LARGE SCALE GENOMIC DNA]</scope>
    <source>
        <strain evidence="7">CGMCC 1.7715</strain>
    </source>
</reference>
<dbReference type="Proteomes" id="UP000199331">
    <property type="component" value="Unassembled WGS sequence"/>
</dbReference>
<dbReference type="GO" id="GO:0016853">
    <property type="term" value="F:isomerase activity"/>
    <property type="evidence" value="ECO:0007669"/>
    <property type="project" value="UniProtKB-KW"/>
</dbReference>
<dbReference type="EMBL" id="FOWZ01000001">
    <property type="protein sequence ID" value="SFO87620.1"/>
    <property type="molecule type" value="Genomic_DNA"/>
</dbReference>
<feature type="domain" description="DSBA-like thioredoxin" evidence="5">
    <location>
        <begin position="83"/>
        <end position="124"/>
    </location>
</feature>
<dbReference type="PANTHER" id="PTHR13887">
    <property type="entry name" value="GLUTATHIONE S-TRANSFERASE KAPPA"/>
    <property type="match status" value="1"/>
</dbReference>
<keyword evidence="4" id="KW-0676">Redox-active center</keyword>
<name>A0A1I5KR39_9SPHN</name>
<keyword evidence="7" id="KW-1185">Reference proteome</keyword>
<proteinExistence type="predicted"/>